<proteinExistence type="predicted"/>
<comment type="caution">
    <text evidence="3">The sequence shown here is derived from an EMBL/GenBank/DDBJ whole genome shotgun (WGS) entry which is preliminary data.</text>
</comment>
<dbReference type="InterPro" id="IPR000868">
    <property type="entry name" value="Isochorismatase-like_dom"/>
</dbReference>
<dbReference type="Gene3D" id="3.40.50.850">
    <property type="entry name" value="Isochorismatase-like"/>
    <property type="match status" value="1"/>
</dbReference>
<organism evidence="3 4">
    <name type="scientific">Arthrobacter humicola</name>
    <dbReference type="NCBI Taxonomy" id="409291"/>
    <lineage>
        <taxon>Bacteria</taxon>
        <taxon>Bacillati</taxon>
        <taxon>Actinomycetota</taxon>
        <taxon>Actinomycetes</taxon>
        <taxon>Micrococcales</taxon>
        <taxon>Micrococcaceae</taxon>
        <taxon>Arthrobacter</taxon>
    </lineage>
</organism>
<dbReference type="EMBL" id="BAAAQB010000041">
    <property type="protein sequence ID" value="GAA2143488.1"/>
    <property type="molecule type" value="Genomic_DNA"/>
</dbReference>
<dbReference type="CDD" id="cd01014">
    <property type="entry name" value="nicotinamidase_related"/>
    <property type="match status" value="1"/>
</dbReference>
<dbReference type="InterPro" id="IPR036380">
    <property type="entry name" value="Isochorismatase-like_sf"/>
</dbReference>
<name>A0ABP5LDC9_9MICC</name>
<keyword evidence="1 3" id="KW-0378">Hydrolase</keyword>
<dbReference type="InterPro" id="IPR050272">
    <property type="entry name" value="Isochorismatase-like_hydrls"/>
</dbReference>
<dbReference type="RefSeq" id="WP_344367580.1">
    <property type="nucleotide sequence ID" value="NZ_BAAAQB010000041.1"/>
</dbReference>
<dbReference type="Pfam" id="PF00857">
    <property type="entry name" value="Isochorismatase"/>
    <property type="match status" value="1"/>
</dbReference>
<dbReference type="SUPFAM" id="SSF52499">
    <property type="entry name" value="Isochorismatase-like hydrolases"/>
    <property type="match status" value="1"/>
</dbReference>
<protein>
    <submittedName>
        <fullName evidence="3">Cysteine hydrolase family protein</fullName>
    </submittedName>
</protein>
<sequence>MNRALLVIDVQNEYISGNLPIGFPDPEVSLANIGKAIDAATEAGIPVIAVQQTAPETSPIFARGSHGFALHPVVSSRSHDHLIEKTLPSCFAGTDLEEWLAERDIDTVVIAGYMTQNCDESTARDAAHRGLKVEFLSDATGTLAMSNHAGSLGAEQLHSAVLVVLQSRFASVLTTGEWIDAVEHGTSVPKPDIFASTQAGRDAAAEGRLM</sequence>
<dbReference type="Proteomes" id="UP001500102">
    <property type="component" value="Unassembled WGS sequence"/>
</dbReference>
<evidence type="ECO:0000313" key="3">
    <source>
        <dbReference type="EMBL" id="GAA2143488.1"/>
    </source>
</evidence>
<gene>
    <name evidence="3" type="ORF">GCM10009825_33880</name>
</gene>
<dbReference type="GO" id="GO:0016787">
    <property type="term" value="F:hydrolase activity"/>
    <property type="evidence" value="ECO:0007669"/>
    <property type="project" value="UniProtKB-KW"/>
</dbReference>
<keyword evidence="4" id="KW-1185">Reference proteome</keyword>
<evidence type="ECO:0000313" key="4">
    <source>
        <dbReference type="Proteomes" id="UP001500102"/>
    </source>
</evidence>
<reference evidence="4" key="1">
    <citation type="journal article" date="2019" name="Int. J. Syst. Evol. Microbiol.">
        <title>The Global Catalogue of Microorganisms (GCM) 10K type strain sequencing project: providing services to taxonomists for standard genome sequencing and annotation.</title>
        <authorList>
            <consortium name="The Broad Institute Genomics Platform"/>
            <consortium name="The Broad Institute Genome Sequencing Center for Infectious Disease"/>
            <person name="Wu L."/>
            <person name="Ma J."/>
        </authorList>
    </citation>
    <scope>NUCLEOTIDE SEQUENCE [LARGE SCALE GENOMIC DNA]</scope>
    <source>
        <strain evidence="4">JCM 15921</strain>
    </source>
</reference>
<dbReference type="PANTHER" id="PTHR43540:SF6">
    <property type="entry name" value="ISOCHORISMATASE-LIKE DOMAIN-CONTAINING PROTEIN"/>
    <property type="match status" value="1"/>
</dbReference>
<dbReference type="PANTHER" id="PTHR43540">
    <property type="entry name" value="PEROXYUREIDOACRYLATE/UREIDOACRYLATE AMIDOHYDROLASE-RELATED"/>
    <property type="match status" value="1"/>
</dbReference>
<feature type="domain" description="Isochorismatase-like" evidence="2">
    <location>
        <begin position="4"/>
        <end position="173"/>
    </location>
</feature>
<evidence type="ECO:0000256" key="1">
    <source>
        <dbReference type="ARBA" id="ARBA00022801"/>
    </source>
</evidence>
<accession>A0ABP5LDC9</accession>
<evidence type="ECO:0000259" key="2">
    <source>
        <dbReference type="Pfam" id="PF00857"/>
    </source>
</evidence>